<dbReference type="GO" id="GO:0016491">
    <property type="term" value="F:oxidoreductase activity"/>
    <property type="evidence" value="ECO:0007669"/>
    <property type="project" value="TreeGrafter"/>
</dbReference>
<dbReference type="PANTHER" id="PTHR42923:SF42">
    <property type="entry name" value="AMINE OXIDASE DOMAIN-CONTAINING PROTEIN"/>
    <property type="match status" value="1"/>
</dbReference>
<dbReference type="PANTHER" id="PTHR42923">
    <property type="entry name" value="PROTOPORPHYRINOGEN OXIDASE"/>
    <property type="match status" value="1"/>
</dbReference>
<dbReference type="InterPro" id="IPR029063">
    <property type="entry name" value="SAM-dependent_MTases_sf"/>
</dbReference>
<dbReference type="Gene3D" id="3.40.50.150">
    <property type="entry name" value="Vaccinia Virus protein VP39"/>
    <property type="match status" value="1"/>
</dbReference>
<feature type="region of interest" description="Disordered" evidence="1">
    <location>
        <begin position="629"/>
        <end position="656"/>
    </location>
</feature>
<dbReference type="AlphaFoldDB" id="A0A9P4WWW7"/>
<reference evidence="3" key="1">
    <citation type="submission" date="2019-04" db="EMBL/GenBank/DDBJ databases">
        <title>Sequencing of skin fungus with MAO and IRED activity.</title>
        <authorList>
            <person name="Marsaioli A.J."/>
            <person name="Bonatto J.M.C."/>
            <person name="Reis Junior O."/>
        </authorList>
    </citation>
    <scope>NUCLEOTIDE SEQUENCE</scope>
    <source>
        <strain evidence="3">28M1</strain>
    </source>
</reference>
<dbReference type="InterPro" id="IPR050464">
    <property type="entry name" value="Zeta_carotene_desat/Oxidored"/>
</dbReference>
<dbReference type="SUPFAM" id="SSF51905">
    <property type="entry name" value="FAD/NAD(P)-binding domain"/>
    <property type="match status" value="1"/>
</dbReference>
<evidence type="ECO:0000256" key="2">
    <source>
        <dbReference type="SAM" id="Phobius"/>
    </source>
</evidence>
<feature type="transmembrane region" description="Helical" evidence="2">
    <location>
        <begin position="113"/>
        <end position="135"/>
    </location>
</feature>
<keyword evidence="2" id="KW-0812">Transmembrane</keyword>
<gene>
    <name evidence="3" type="ORF">E8E12_006125</name>
</gene>
<keyword evidence="4" id="KW-1185">Reference proteome</keyword>
<dbReference type="OrthoDB" id="61390at2759"/>
<accession>A0A9P4WWW7</accession>
<name>A0A9P4WWW7_9PLEO</name>
<protein>
    <submittedName>
        <fullName evidence="3">Uncharacterized protein</fullName>
    </submittedName>
</protein>
<dbReference type="EMBL" id="SWKV01000009">
    <property type="protein sequence ID" value="KAF3044295.1"/>
    <property type="molecule type" value="Genomic_DNA"/>
</dbReference>
<evidence type="ECO:0000313" key="4">
    <source>
        <dbReference type="Proteomes" id="UP000758155"/>
    </source>
</evidence>
<evidence type="ECO:0000313" key="3">
    <source>
        <dbReference type="EMBL" id="KAF3044295.1"/>
    </source>
</evidence>
<organism evidence="3 4">
    <name type="scientific">Didymella heteroderae</name>
    <dbReference type="NCBI Taxonomy" id="1769908"/>
    <lineage>
        <taxon>Eukaryota</taxon>
        <taxon>Fungi</taxon>
        <taxon>Dikarya</taxon>
        <taxon>Ascomycota</taxon>
        <taxon>Pezizomycotina</taxon>
        <taxon>Dothideomycetes</taxon>
        <taxon>Pleosporomycetidae</taxon>
        <taxon>Pleosporales</taxon>
        <taxon>Pleosporineae</taxon>
        <taxon>Didymellaceae</taxon>
        <taxon>Didymella</taxon>
    </lineage>
</organism>
<feature type="compositionally biased region" description="Acidic residues" evidence="1">
    <location>
        <begin position="629"/>
        <end position="652"/>
    </location>
</feature>
<dbReference type="Proteomes" id="UP000758155">
    <property type="component" value="Unassembled WGS sequence"/>
</dbReference>
<comment type="caution">
    <text evidence="3">The sequence shown here is derived from an EMBL/GenBank/DDBJ whole genome shotgun (WGS) entry which is preliminary data.</text>
</comment>
<proteinExistence type="predicted"/>
<keyword evidence="2" id="KW-1133">Transmembrane helix</keyword>
<dbReference type="InterPro" id="IPR036188">
    <property type="entry name" value="FAD/NAD-bd_sf"/>
</dbReference>
<evidence type="ECO:0000256" key="1">
    <source>
        <dbReference type="SAM" id="MobiDB-lite"/>
    </source>
</evidence>
<sequence length="672" mass="76474">MAGLVTAHLLKQDRRERYAVKVFESGSTLSLDSASVSIPNAARTASERVDLPMRAFAGGFYSNLRAMYDYLSIHYQSQPFLFEFAQSRSPYFAHASNLHQLPVRPNGVKWTSYLLEFGFLTLCYVYFSLCCFFVAPHPGETLRLYFKRTWMPEHFVTYYVLPLISSVTTCPHDSLLAFPATDLTEYKQRTHRAPHYTVSEGVRAAQDRLAKGIQYELNAAIVAVEPQEKGVRLSWNNMGGPQTEFFDKVVLAVAPDIVGQVFKPLQQFIKIQCKKLLKYSGVLLLFILLLSELASPLPCEADKQRVKLRIAASVLIVVVPTLSGSRTEKGKKTVYGLQHGRLHLNAHRSEAEPSRSKSLAEACRDLLDLVLAEADFSKETATDRTRCLIDAGFGCGEQTIHLMSEKPLRPSDKLWWDDKVHQVYFDHYVGITQDKTQHQYAQQRVDEMKKDKVSVFCADASTPWLWSEDLFQTSHKAQNITQETWCLALDTAYHFSPSRWVFYHHMWRYYTASIMAFDLCLSPTATLPQKIVLRILTTLMGAPWANFDTPEVYRQKLIGLGYPADGIKVIDISEHVFAPLSEFLEEQDSSLKMIGVNPMSGSVRLLIREFAMELWRRGGYLVEYEYTSDADADEEEEIEVEDEDEDESDELDIDGHVVDNRTSTEYGFAKKA</sequence>
<keyword evidence="2" id="KW-0472">Membrane</keyword>
<dbReference type="Pfam" id="PF13450">
    <property type="entry name" value="NAD_binding_8"/>
    <property type="match status" value="1"/>
</dbReference>